<dbReference type="AlphaFoldDB" id="A0A2U1DF33"/>
<proteinExistence type="inferred from homology"/>
<comment type="similarity">
    <text evidence="1">Belongs to the thiolase-like superfamily. HMG-CoA synthase family.</text>
</comment>
<evidence type="ECO:0000256" key="3">
    <source>
        <dbReference type="PIRSR" id="PIRSR611554-1"/>
    </source>
</evidence>
<keyword evidence="2" id="KW-0808">Transferase</keyword>
<feature type="domain" description="Hydroxymethylglutaryl-coenzyme A synthase C-terminal" evidence="6">
    <location>
        <begin position="256"/>
        <end position="354"/>
    </location>
</feature>
<protein>
    <submittedName>
        <fullName evidence="7">Hydroxymethylglutaryl-CoA synthase</fullName>
    </submittedName>
</protein>
<accession>A0A2U1DF33</accession>
<organism evidence="7 8">
    <name type="scientific">Convivina intestini</name>
    <dbReference type="NCBI Taxonomy" id="1505726"/>
    <lineage>
        <taxon>Bacteria</taxon>
        <taxon>Bacillati</taxon>
        <taxon>Bacillota</taxon>
        <taxon>Bacilli</taxon>
        <taxon>Lactobacillales</taxon>
        <taxon>Lactobacillaceae</taxon>
        <taxon>Convivina</taxon>
    </lineage>
</organism>
<dbReference type="Pfam" id="PF08540">
    <property type="entry name" value="HMG_CoA_synt_C"/>
    <property type="match status" value="1"/>
</dbReference>
<reference evidence="7 8" key="1">
    <citation type="submission" date="2018-04" db="EMBL/GenBank/DDBJ databases">
        <title>Genomic Encyclopedia of Type Strains, Phase IV (KMG-IV): sequencing the most valuable type-strain genomes for metagenomic binning, comparative biology and taxonomic classification.</title>
        <authorList>
            <person name="Goeker M."/>
        </authorList>
    </citation>
    <scope>NUCLEOTIDE SEQUENCE [LARGE SCALE GENOMIC DNA]</scope>
    <source>
        <strain evidence="7 8">DSM 28795</strain>
    </source>
</reference>
<dbReference type="PANTHER" id="PTHR43323:SF2">
    <property type="entry name" value="HYDROXYMETHYLGLUTARYL-COA SYNTHASE"/>
    <property type="match status" value="1"/>
</dbReference>
<evidence type="ECO:0000259" key="5">
    <source>
        <dbReference type="Pfam" id="PF01154"/>
    </source>
</evidence>
<dbReference type="InterPro" id="IPR013528">
    <property type="entry name" value="HMG_CoA_synth_N"/>
</dbReference>
<gene>
    <name evidence="7" type="ORF">C7384_10175</name>
</gene>
<feature type="active site" description="Proton donor/acceptor" evidence="3">
    <location>
        <position position="79"/>
    </location>
</feature>
<feature type="binding site" evidence="4">
    <location>
        <position position="29"/>
    </location>
    <ligand>
        <name>(3S)-3-hydroxy-3-methylglutaryl-CoA</name>
        <dbReference type="ChEBI" id="CHEBI:43074"/>
    </ligand>
</feature>
<feature type="binding site" evidence="4">
    <location>
        <position position="242"/>
    </location>
    <ligand>
        <name>(3S)-3-hydroxy-3-methylglutaryl-CoA</name>
        <dbReference type="ChEBI" id="CHEBI:43074"/>
    </ligand>
</feature>
<evidence type="ECO:0000313" key="7">
    <source>
        <dbReference type="EMBL" id="PVY86162.1"/>
    </source>
</evidence>
<dbReference type="InterPro" id="IPR016039">
    <property type="entry name" value="Thiolase-like"/>
</dbReference>
<dbReference type="NCBIfam" id="TIGR01835">
    <property type="entry name" value="HMG-CoA-S_prok"/>
    <property type="match status" value="1"/>
</dbReference>
<dbReference type="OrthoDB" id="9769523at2"/>
<evidence type="ECO:0000256" key="2">
    <source>
        <dbReference type="ARBA" id="ARBA00022679"/>
    </source>
</evidence>
<feature type="active site" description="Acyl-thioester intermediate" evidence="3">
    <location>
        <position position="111"/>
    </location>
</feature>
<dbReference type="Pfam" id="PF01154">
    <property type="entry name" value="HMG_CoA_synt_N"/>
    <property type="match status" value="1"/>
</dbReference>
<dbReference type="Gene3D" id="3.40.47.10">
    <property type="match status" value="2"/>
</dbReference>
<dbReference type="EMBL" id="QEKT01000001">
    <property type="protein sequence ID" value="PVY86162.1"/>
    <property type="molecule type" value="Genomic_DNA"/>
</dbReference>
<evidence type="ECO:0000256" key="1">
    <source>
        <dbReference type="ARBA" id="ARBA00007061"/>
    </source>
</evidence>
<dbReference type="GO" id="GO:0004421">
    <property type="term" value="F:hydroxymethylglutaryl-CoA synthase activity"/>
    <property type="evidence" value="ECO:0007669"/>
    <property type="project" value="InterPro"/>
</dbReference>
<dbReference type="SUPFAM" id="SSF53901">
    <property type="entry name" value="Thiolase-like"/>
    <property type="match status" value="2"/>
</dbReference>
<dbReference type="InterPro" id="IPR011554">
    <property type="entry name" value="HMG_CoA_synthase_prok"/>
</dbReference>
<dbReference type="PANTHER" id="PTHR43323">
    <property type="entry name" value="3-HYDROXY-3-METHYLGLUTARYL COENZYME A SYNTHASE"/>
    <property type="match status" value="1"/>
</dbReference>
<dbReference type="InterPro" id="IPR013746">
    <property type="entry name" value="HMG_CoA_synt_C_dom"/>
</dbReference>
<dbReference type="CDD" id="cd00827">
    <property type="entry name" value="init_cond_enzymes"/>
    <property type="match status" value="1"/>
</dbReference>
<evidence type="ECO:0000313" key="8">
    <source>
        <dbReference type="Proteomes" id="UP000245433"/>
    </source>
</evidence>
<evidence type="ECO:0000256" key="4">
    <source>
        <dbReference type="PIRSR" id="PIRSR611554-2"/>
    </source>
</evidence>
<dbReference type="GO" id="GO:0006084">
    <property type="term" value="P:acetyl-CoA metabolic process"/>
    <property type="evidence" value="ECO:0007669"/>
    <property type="project" value="InterPro"/>
</dbReference>
<dbReference type="Proteomes" id="UP000245433">
    <property type="component" value="Unassembled WGS sequence"/>
</dbReference>
<keyword evidence="8" id="KW-1185">Reference proteome</keyword>
<feature type="binding site" evidence="4">
    <location>
        <position position="143"/>
    </location>
    <ligand>
        <name>(3S)-3-hydroxy-3-methylglutaryl-CoA</name>
        <dbReference type="ChEBI" id="CHEBI:43074"/>
    </ligand>
</feature>
<feature type="binding site" evidence="4">
    <location>
        <position position="275"/>
    </location>
    <ligand>
        <name>(3S)-3-hydroxy-3-methylglutaryl-CoA</name>
        <dbReference type="ChEBI" id="CHEBI:43074"/>
    </ligand>
</feature>
<name>A0A2U1DF33_9LACO</name>
<evidence type="ECO:0000259" key="6">
    <source>
        <dbReference type="Pfam" id="PF08540"/>
    </source>
</evidence>
<comment type="caution">
    <text evidence="7">The sequence shown here is derived from an EMBL/GenBank/DDBJ whole genome shotgun (WGS) entry which is preliminary data.</text>
</comment>
<feature type="active site" description="Proton donor/acceptor" evidence="3">
    <location>
        <position position="233"/>
    </location>
</feature>
<sequence length="386" mass="43090">MQVGIDQIAFYTPDYVLNLTDLAQARGVDPDKFKIGIGQDWQAVVPNYEDVVTMAVNASRQIINEDNGHQIDEVIFATESGIDNSKSAAIYLKKLLELPDDLRTIEVKQACYGGTYALMSARDYVTLHPDRKVLVVAADIARYGLNTAGEVTQGAGAIAMLVSADPQLAVINNDSVFMSREVADFWRPLDSDTALVDGHLSTEIYLTMFVELWQKYCQKNKQTIADVAAFAFHLPYTKMGKKALNQIIDQASVDQQESLTKRLLASQQYSRQVGNLYTGSVYLSLLSLLAHDDSLQAGDQVNLFSFGSGAEAELFSLTLQPDYQALINATVLDYQLVKRQRLSVVEYEKVFKSQLYDSHQDQKSAALDDRSTCQFFGWRAGQRLYR</sequence>
<dbReference type="RefSeq" id="WP_089937319.1">
    <property type="nucleotide sequence ID" value="NZ_CAKOEW010000004.1"/>
</dbReference>
<feature type="domain" description="Hydroxymethylglutaryl-coenzyme A synthase N-terminal" evidence="5">
    <location>
        <begin position="2"/>
        <end position="165"/>
    </location>
</feature>